<accession>A0A847VDA8</accession>
<dbReference type="InterPro" id="IPR050921">
    <property type="entry name" value="T4SS_GSP_E_ATPase"/>
</dbReference>
<dbReference type="InterPro" id="IPR001482">
    <property type="entry name" value="T2SS/T4SS_dom"/>
</dbReference>
<dbReference type="InterPro" id="IPR006321">
    <property type="entry name" value="PilT/PilU"/>
</dbReference>
<name>A0A847VDA8_9BACT</name>
<feature type="compositionally biased region" description="Polar residues" evidence="2">
    <location>
        <begin position="85"/>
        <end position="95"/>
    </location>
</feature>
<comment type="similarity">
    <text evidence="1">Belongs to the GSP E family.</text>
</comment>
<proteinExistence type="inferred from homology"/>
<reference evidence="4 5" key="1">
    <citation type="journal article" date="2020" name="Biotechnol. Biofuels">
        <title>New insights from the biogas microbiome by comprehensive genome-resolved metagenomics of nearly 1600 species originating from multiple anaerobic digesters.</title>
        <authorList>
            <person name="Campanaro S."/>
            <person name="Treu L."/>
            <person name="Rodriguez-R L.M."/>
            <person name="Kovalovszki A."/>
            <person name="Ziels R.M."/>
            <person name="Maus I."/>
            <person name="Zhu X."/>
            <person name="Kougias P.G."/>
            <person name="Basile A."/>
            <person name="Luo G."/>
            <person name="Schluter A."/>
            <person name="Konstantinidis K.T."/>
            <person name="Angelidaki I."/>
        </authorList>
    </citation>
    <scope>NUCLEOTIDE SEQUENCE [LARGE SCALE GENOMIC DNA]</scope>
    <source>
        <strain evidence="4">AS19jrsBPTG_9</strain>
    </source>
</reference>
<dbReference type="EMBL" id="JAAZIL010000040">
    <property type="protein sequence ID" value="NLZ24412.1"/>
    <property type="molecule type" value="Genomic_DNA"/>
</dbReference>
<dbReference type="PANTHER" id="PTHR30486">
    <property type="entry name" value="TWITCHING MOTILITY PROTEIN PILT"/>
    <property type="match status" value="1"/>
</dbReference>
<evidence type="ECO:0000259" key="3">
    <source>
        <dbReference type="Pfam" id="PF00437"/>
    </source>
</evidence>
<dbReference type="SUPFAM" id="SSF52540">
    <property type="entry name" value="P-loop containing nucleoside triphosphate hydrolases"/>
    <property type="match status" value="1"/>
</dbReference>
<evidence type="ECO:0000256" key="2">
    <source>
        <dbReference type="SAM" id="MobiDB-lite"/>
    </source>
</evidence>
<gene>
    <name evidence="4" type="ORF">GX888_01515</name>
</gene>
<feature type="region of interest" description="Disordered" evidence="2">
    <location>
        <begin position="1"/>
        <end position="105"/>
    </location>
</feature>
<dbReference type="GO" id="GO:0016887">
    <property type="term" value="F:ATP hydrolysis activity"/>
    <property type="evidence" value="ECO:0007669"/>
    <property type="project" value="InterPro"/>
</dbReference>
<dbReference type="NCBIfam" id="TIGR01420">
    <property type="entry name" value="pilT_fam"/>
    <property type="match status" value="1"/>
</dbReference>
<organism evidence="4 5">
    <name type="scientific">Candidatus Dojkabacteria bacterium</name>
    <dbReference type="NCBI Taxonomy" id="2099670"/>
    <lineage>
        <taxon>Bacteria</taxon>
        <taxon>Candidatus Dojkabacteria</taxon>
    </lineage>
</organism>
<dbReference type="Gene3D" id="3.30.450.90">
    <property type="match status" value="1"/>
</dbReference>
<dbReference type="GO" id="GO:0005524">
    <property type="term" value="F:ATP binding"/>
    <property type="evidence" value="ECO:0007669"/>
    <property type="project" value="InterPro"/>
</dbReference>
<dbReference type="Proteomes" id="UP000564033">
    <property type="component" value="Unassembled WGS sequence"/>
</dbReference>
<feature type="domain" description="Bacterial type II secretion system protein E" evidence="3">
    <location>
        <begin position="202"/>
        <end position="481"/>
    </location>
</feature>
<feature type="compositionally biased region" description="Polar residues" evidence="2">
    <location>
        <begin position="1"/>
        <end position="23"/>
    </location>
</feature>
<dbReference type="Gene3D" id="3.40.50.300">
    <property type="entry name" value="P-loop containing nucleotide triphosphate hydrolases"/>
    <property type="match status" value="1"/>
</dbReference>
<dbReference type="AlphaFoldDB" id="A0A847VDA8"/>
<feature type="compositionally biased region" description="Polar residues" evidence="2">
    <location>
        <begin position="57"/>
        <end position="70"/>
    </location>
</feature>
<dbReference type="Pfam" id="PF00437">
    <property type="entry name" value="T2SSE"/>
    <property type="match status" value="1"/>
</dbReference>
<protein>
    <submittedName>
        <fullName evidence="4">Type IV pilus twitching motility protein PilT</fullName>
    </submittedName>
</protein>
<evidence type="ECO:0000313" key="4">
    <source>
        <dbReference type="EMBL" id="NLZ24412.1"/>
    </source>
</evidence>
<sequence length="553" mass="61504">MDNNTAQNSGIQYPNISTINTGTQPPPTDPPVQNRDDGLLKDLQLQVENPTPLPDTTLVTEESPVQTQQVAEPVQESVVPSQPPLGQSDQESTISAHEEKETDTFVQSVEEVVKDSTNTDDEVNDLSNIQEASPIIDVSDVPVDTKTVITEELQDIIPGQKIPKALKRSPKEHNLSKPLANPSGQSPVVVEELVSSDSTVEIEELLKYAIQYEASDLHITVGYPPIVRIDGELKEISDTNLNEQDVEKLIFPILSEEKKELLEVNKEIDIAYSYEGGGEYSSRFRINVFYSMGTLSAAFRLIPTRIRTIEELKLPSVYHRFAQLKQGFILVTGPTGHGKSTTLAAILDEINRTRFTHIVTIEDPVEYVFEGKKSLIDQREMNEDTHSWSIALRSAFRQDPDVILVGEMRDYETISSAITLAETGHLVFATLHTNNAAQTVDRIIDVFPHNQQAQIRLQLSNILEAIVAQRLIPLDKGGRRAVTEIMIANPAVRNLIRESKTHQLDNVIRTSADIGMVSLERSLVGLVREGVISISKAQEYAVFPEEVLRLLKS</sequence>
<dbReference type="InterPro" id="IPR027417">
    <property type="entry name" value="P-loop_NTPase"/>
</dbReference>
<dbReference type="CDD" id="cd01131">
    <property type="entry name" value="PilT"/>
    <property type="match status" value="1"/>
</dbReference>
<comment type="caution">
    <text evidence="4">The sequence shown here is derived from an EMBL/GenBank/DDBJ whole genome shotgun (WGS) entry which is preliminary data.</text>
</comment>
<evidence type="ECO:0000313" key="5">
    <source>
        <dbReference type="Proteomes" id="UP000564033"/>
    </source>
</evidence>
<evidence type="ECO:0000256" key="1">
    <source>
        <dbReference type="ARBA" id="ARBA00006611"/>
    </source>
</evidence>